<evidence type="ECO:0000313" key="3">
    <source>
        <dbReference type="Proteomes" id="UP001609176"/>
    </source>
</evidence>
<protein>
    <recommendedName>
        <fullName evidence="5">Tail terminator</fullName>
    </recommendedName>
</protein>
<dbReference type="EMBL" id="JBIMSP010000012">
    <property type="protein sequence ID" value="MFH5242277.1"/>
    <property type="molecule type" value="Genomic_DNA"/>
</dbReference>
<keyword evidence="4" id="KW-1185">Reference proteome</keyword>
<name>A0ABW7KIH3_9NOCA</name>
<evidence type="ECO:0000313" key="1">
    <source>
        <dbReference type="EMBL" id="MFH5231888.1"/>
    </source>
</evidence>
<evidence type="ECO:0008006" key="5">
    <source>
        <dbReference type="Google" id="ProtNLM"/>
    </source>
</evidence>
<dbReference type="Proteomes" id="UP001609219">
    <property type="component" value="Unassembled WGS sequence"/>
</dbReference>
<evidence type="ECO:0000313" key="4">
    <source>
        <dbReference type="Proteomes" id="UP001609219"/>
    </source>
</evidence>
<dbReference type="Proteomes" id="UP001609176">
    <property type="component" value="Unassembled WGS sequence"/>
</dbReference>
<proteinExistence type="predicted"/>
<reference evidence="3 4" key="1">
    <citation type="submission" date="2024-10" db="EMBL/GenBank/DDBJ databases">
        <authorList>
            <person name="Riesco R."/>
        </authorList>
    </citation>
    <scope>NUCLEOTIDE SEQUENCE [LARGE SCALE GENOMIC DNA]</scope>
    <source>
        <strain evidence="2 3">NCIMB 15448</strain>
        <strain evidence="1 4">NCIMB 15450</strain>
    </source>
</reference>
<evidence type="ECO:0000313" key="2">
    <source>
        <dbReference type="EMBL" id="MFH5242277.1"/>
    </source>
</evidence>
<gene>
    <name evidence="2" type="ORF">ACHIPV_10320</name>
    <name evidence="1" type="ORF">ACHIRB_25445</name>
</gene>
<comment type="caution">
    <text evidence="2">The sequence shown here is derived from an EMBL/GenBank/DDBJ whole genome shotgun (WGS) entry which is preliminary data.</text>
</comment>
<accession>A0ABW7KIH3</accession>
<sequence length="151" mass="16818">MATSNTARRLLLSLATRLADLNLVQYSGPDAVYTEDPDRPAVMFEKLAPNPDTAVSLVVYNELGDRDPWNRDYYVRMRFRAAGLDPLKVSDFADAVFDELETSEPTGPRQSWPGGVNVLTCFRVVRAQSAADANGRFMRADSYRITLNPGE</sequence>
<organism evidence="2 3">
    <name type="scientific">Antrihabitans spumae</name>
    <dbReference type="NCBI Taxonomy" id="3373370"/>
    <lineage>
        <taxon>Bacteria</taxon>
        <taxon>Bacillati</taxon>
        <taxon>Actinomycetota</taxon>
        <taxon>Actinomycetes</taxon>
        <taxon>Mycobacteriales</taxon>
        <taxon>Nocardiaceae</taxon>
        <taxon>Antrihabitans</taxon>
    </lineage>
</organism>
<dbReference type="RefSeq" id="WP_395124286.1">
    <property type="nucleotide sequence ID" value="NZ_JBIMSN010000126.1"/>
</dbReference>
<dbReference type="EMBL" id="JBIMSN010000126">
    <property type="protein sequence ID" value="MFH5231888.1"/>
    <property type="molecule type" value="Genomic_DNA"/>
</dbReference>